<feature type="compositionally biased region" description="Low complexity" evidence="4">
    <location>
        <begin position="279"/>
        <end position="292"/>
    </location>
</feature>
<dbReference type="GO" id="GO:0000785">
    <property type="term" value="C:chromatin"/>
    <property type="evidence" value="ECO:0007669"/>
    <property type="project" value="TreeGrafter"/>
</dbReference>
<dbReference type="AlphaFoldDB" id="A0A482VC01"/>
<evidence type="ECO:0000313" key="7">
    <source>
        <dbReference type="Proteomes" id="UP000292052"/>
    </source>
</evidence>
<dbReference type="InterPro" id="IPR043508">
    <property type="entry name" value="Bromo_Brdt_I"/>
</dbReference>
<feature type="region of interest" description="Disordered" evidence="4">
    <location>
        <begin position="1"/>
        <end position="38"/>
    </location>
</feature>
<keyword evidence="2 3" id="KW-0103">Bromodomain</keyword>
<dbReference type="SMART" id="SM00297">
    <property type="entry name" value="BROMO"/>
    <property type="match status" value="2"/>
</dbReference>
<feature type="compositionally biased region" description="Basic and acidic residues" evidence="4">
    <location>
        <begin position="1"/>
        <end position="12"/>
    </location>
</feature>
<keyword evidence="7" id="KW-1185">Reference proteome</keyword>
<keyword evidence="1" id="KW-0677">Repeat</keyword>
<sequence>MSDANKDREPPPRVEPPIDPVNGVVQPPVQPPPDRPGRITNQLQFLQKTVLKAVWTHHFAWPFRQPVDAKKLNLPDYHQIIKQPMDLGTIKKRLDNNYYWSGKECIQDFNTMFTNCYVYNKPGEDVVVMAQTLEKVFLTKVADMPKEECIVVKGAKGKKGRTTGVVGVSAGRGRPPAAVSSTVATPVATSTGSLGLPLGTQAPATIPGSTATTTIAPASTHASLPQQPIAQPPNYHVAPTPIVNSLDSNLTPSTVLPGNVVPPSQPAKVKKGVKRKADTTTPTATAYDYNPPMESSKSAKISTRRESGRQIKKPSMDVFVPYHQPNITPPIYPSTPNTHPTHKQKEKLTESLKSCNEILKELFSKKHSVRSIASTWRAVFDVCLQSYAWPFYKPVDAELLGLHDYHDIIKKPMDLGTSESSSSGSSSESSSDTEDSEEESRNKQLKLLEKELIAMQEKMRKLVEESSKKKKEKKKQKEKDKSKKVMANSSSMDSVEDSIASVVSGADLKMPTDTQHPVAGKSMNMHHMAAGANTSSLKPPKSKGVRGPKPAVAANAPAKRGKNNSKTGAGRKKSTSQAPNMAFDSEDEDNAKPMSYDEKRQLSLDINKLP</sequence>
<feature type="compositionally biased region" description="Low complexity" evidence="4">
    <location>
        <begin position="175"/>
        <end position="184"/>
    </location>
</feature>
<protein>
    <submittedName>
        <fullName evidence="6">Bromodomain-containing protein 3-like</fullName>
    </submittedName>
</protein>
<dbReference type="Gene3D" id="1.20.1270.220">
    <property type="match status" value="1"/>
</dbReference>
<evidence type="ECO:0000256" key="1">
    <source>
        <dbReference type="ARBA" id="ARBA00022737"/>
    </source>
</evidence>
<dbReference type="InterPro" id="IPR036427">
    <property type="entry name" value="Bromodomain-like_sf"/>
</dbReference>
<evidence type="ECO:0000313" key="6">
    <source>
        <dbReference type="EMBL" id="RZB40813.1"/>
    </source>
</evidence>
<dbReference type="InterPro" id="IPR001487">
    <property type="entry name" value="Bromodomain"/>
</dbReference>
<feature type="domain" description="Bromo" evidence="5">
    <location>
        <begin position="55"/>
        <end position="127"/>
    </location>
</feature>
<proteinExistence type="predicted"/>
<dbReference type="Proteomes" id="UP000292052">
    <property type="component" value="Unassembled WGS sequence"/>
</dbReference>
<gene>
    <name evidence="6" type="ORF">BDFB_008453</name>
</gene>
<feature type="non-terminal residue" evidence="6">
    <location>
        <position position="610"/>
    </location>
</feature>
<dbReference type="EMBL" id="QDEB01115752">
    <property type="protein sequence ID" value="RZB40813.1"/>
    <property type="molecule type" value="Genomic_DNA"/>
</dbReference>
<dbReference type="GO" id="GO:0005634">
    <property type="term" value="C:nucleus"/>
    <property type="evidence" value="ECO:0007669"/>
    <property type="project" value="TreeGrafter"/>
</dbReference>
<dbReference type="PRINTS" id="PR00503">
    <property type="entry name" value="BROMODOMAIN"/>
</dbReference>
<name>A0A482VC01_ASBVE</name>
<dbReference type="PROSITE" id="PS00633">
    <property type="entry name" value="BROMODOMAIN_1"/>
    <property type="match status" value="1"/>
</dbReference>
<feature type="domain" description="Bromo" evidence="5">
    <location>
        <begin position="383"/>
        <end position="439"/>
    </location>
</feature>
<feature type="compositionally biased region" description="Low complexity" evidence="4">
    <location>
        <begin position="416"/>
        <end position="430"/>
    </location>
</feature>
<dbReference type="OrthoDB" id="21449at2759"/>
<dbReference type="GO" id="GO:0006338">
    <property type="term" value="P:chromatin remodeling"/>
    <property type="evidence" value="ECO:0007669"/>
    <property type="project" value="TreeGrafter"/>
</dbReference>
<dbReference type="FunFam" id="1.20.920.10:FF:000002">
    <property type="entry name" value="Bromodomain-containing protein 4"/>
    <property type="match status" value="1"/>
</dbReference>
<dbReference type="PROSITE" id="PS50014">
    <property type="entry name" value="BROMODOMAIN_2"/>
    <property type="match status" value="2"/>
</dbReference>
<dbReference type="Gene3D" id="1.20.920.10">
    <property type="entry name" value="Bromodomain-like"/>
    <property type="match status" value="2"/>
</dbReference>
<dbReference type="CDD" id="cd05497">
    <property type="entry name" value="Bromo_Brdt_I_like"/>
    <property type="match status" value="1"/>
</dbReference>
<evidence type="ECO:0000256" key="4">
    <source>
        <dbReference type="SAM" id="MobiDB-lite"/>
    </source>
</evidence>
<dbReference type="PANTHER" id="PTHR22880">
    <property type="entry name" value="FALZ-RELATED BROMODOMAIN-CONTAINING PROTEINS"/>
    <property type="match status" value="1"/>
</dbReference>
<dbReference type="InterPro" id="IPR018359">
    <property type="entry name" value="Bromodomain_CS"/>
</dbReference>
<feature type="compositionally biased region" description="Low complexity" evidence="4">
    <location>
        <begin position="548"/>
        <end position="558"/>
    </location>
</feature>
<reference evidence="6 7" key="1">
    <citation type="submission" date="2017-03" db="EMBL/GenBank/DDBJ databases">
        <title>Genome of the blue death feigning beetle - Asbolus verrucosus.</title>
        <authorList>
            <person name="Rider S.D."/>
        </authorList>
    </citation>
    <scope>NUCLEOTIDE SEQUENCE [LARGE SCALE GENOMIC DNA]</scope>
    <source>
        <strain evidence="6">Butters</strain>
        <tissue evidence="6">Head and leg muscle</tissue>
    </source>
</reference>
<feature type="region of interest" description="Disordered" evidence="4">
    <location>
        <begin position="254"/>
        <end position="309"/>
    </location>
</feature>
<feature type="region of interest" description="Disordered" evidence="4">
    <location>
        <begin position="165"/>
        <end position="184"/>
    </location>
</feature>
<dbReference type="STRING" id="1661398.A0A482VC01"/>
<feature type="region of interest" description="Disordered" evidence="4">
    <location>
        <begin position="462"/>
        <end position="610"/>
    </location>
</feature>
<comment type="caution">
    <text evidence="6">The sequence shown here is derived from an EMBL/GenBank/DDBJ whole genome shotgun (WGS) entry which is preliminary data.</text>
</comment>
<evidence type="ECO:0000256" key="3">
    <source>
        <dbReference type="PROSITE-ProRule" id="PRU00035"/>
    </source>
</evidence>
<feature type="compositionally biased region" description="Basic residues" evidence="4">
    <location>
        <begin position="559"/>
        <end position="574"/>
    </location>
</feature>
<dbReference type="InterPro" id="IPR038336">
    <property type="entry name" value="NET_sf"/>
</dbReference>
<organism evidence="6 7">
    <name type="scientific">Asbolus verrucosus</name>
    <name type="common">Desert ironclad beetle</name>
    <dbReference type="NCBI Taxonomy" id="1661398"/>
    <lineage>
        <taxon>Eukaryota</taxon>
        <taxon>Metazoa</taxon>
        <taxon>Ecdysozoa</taxon>
        <taxon>Arthropoda</taxon>
        <taxon>Hexapoda</taxon>
        <taxon>Insecta</taxon>
        <taxon>Pterygota</taxon>
        <taxon>Neoptera</taxon>
        <taxon>Endopterygota</taxon>
        <taxon>Coleoptera</taxon>
        <taxon>Polyphaga</taxon>
        <taxon>Cucujiformia</taxon>
        <taxon>Tenebrionidae</taxon>
        <taxon>Pimeliinae</taxon>
        <taxon>Asbolus</taxon>
    </lineage>
</organism>
<evidence type="ECO:0000259" key="5">
    <source>
        <dbReference type="PROSITE" id="PS50014"/>
    </source>
</evidence>
<dbReference type="Pfam" id="PF00439">
    <property type="entry name" value="Bromodomain"/>
    <property type="match status" value="1"/>
</dbReference>
<feature type="region of interest" description="Disordered" evidence="4">
    <location>
        <begin position="413"/>
        <end position="443"/>
    </location>
</feature>
<dbReference type="GO" id="GO:0006355">
    <property type="term" value="P:regulation of DNA-templated transcription"/>
    <property type="evidence" value="ECO:0007669"/>
    <property type="project" value="TreeGrafter"/>
</dbReference>
<evidence type="ECO:0000256" key="2">
    <source>
        <dbReference type="ARBA" id="ARBA00023117"/>
    </source>
</evidence>
<dbReference type="SUPFAM" id="SSF47370">
    <property type="entry name" value="Bromodomain"/>
    <property type="match status" value="2"/>
</dbReference>
<accession>A0A482VC01</accession>
<dbReference type="PANTHER" id="PTHR22880:SF225">
    <property type="entry name" value="BROMODOMAIN-CONTAINING PROTEIN BET-1-RELATED"/>
    <property type="match status" value="1"/>
</dbReference>
<dbReference type="InterPro" id="IPR050935">
    <property type="entry name" value="Bromo_chromatin_reader"/>
</dbReference>